<accession>A0A4P8R3E1</accession>
<dbReference type="KEGG" id="brb:EH207_01565"/>
<dbReference type="SUPFAM" id="SSF143120">
    <property type="entry name" value="YefM-like"/>
    <property type="match status" value="1"/>
</dbReference>
<organism evidence="2 3">
    <name type="scientific">Brenneria rubrifaciens</name>
    <dbReference type="NCBI Taxonomy" id="55213"/>
    <lineage>
        <taxon>Bacteria</taxon>
        <taxon>Pseudomonadati</taxon>
        <taxon>Pseudomonadota</taxon>
        <taxon>Gammaproteobacteria</taxon>
        <taxon>Enterobacterales</taxon>
        <taxon>Pectobacteriaceae</taxon>
        <taxon>Brenneria</taxon>
    </lineage>
</organism>
<dbReference type="EMBL" id="CP034035">
    <property type="protein sequence ID" value="QCR10234.1"/>
    <property type="molecule type" value="Genomic_DNA"/>
</dbReference>
<evidence type="ECO:0000256" key="1">
    <source>
        <dbReference type="ARBA" id="ARBA00009981"/>
    </source>
</evidence>
<comment type="similarity">
    <text evidence="1">Belongs to the phD/YefM antitoxin family.</text>
</comment>
<proteinExistence type="inferred from homology"/>
<reference evidence="2 3" key="1">
    <citation type="submission" date="2018-11" db="EMBL/GenBank/DDBJ databases">
        <title>Genome sequences of Brenneria nigrifluens and Brenneria rubrifaciens.</title>
        <authorList>
            <person name="Poret-Peterson A.T."/>
            <person name="McClean A.E."/>
            <person name="Kluepfel D.A."/>
        </authorList>
    </citation>
    <scope>NUCLEOTIDE SEQUENCE [LARGE SCALE GENOMIC DNA]</scope>
    <source>
        <strain evidence="2 3">6D370</strain>
    </source>
</reference>
<name>A0A4P8R3E1_9GAMM</name>
<dbReference type="OrthoDB" id="9800503at2"/>
<dbReference type="InterPro" id="IPR036165">
    <property type="entry name" value="YefM-like_sf"/>
</dbReference>
<protein>
    <submittedName>
        <fullName evidence="2">Type II toxin-antitoxin system Phd/YefM family antitoxin</fullName>
    </submittedName>
</protein>
<gene>
    <name evidence="2" type="ORF">EH207_01565</name>
</gene>
<dbReference type="AlphaFoldDB" id="A0A4P8R3E1"/>
<sequence length="56" mass="6358">MLCKIYGAKTNLSKLLDNVVKTGELFLIARDGESLVRVVAYTEDKPKRRLNFLKGM</sequence>
<evidence type="ECO:0000313" key="3">
    <source>
        <dbReference type="Proteomes" id="UP000299580"/>
    </source>
</evidence>
<keyword evidence="3" id="KW-1185">Reference proteome</keyword>
<dbReference type="Proteomes" id="UP000299580">
    <property type="component" value="Chromosome"/>
</dbReference>
<evidence type="ECO:0000313" key="2">
    <source>
        <dbReference type="EMBL" id="QCR10234.1"/>
    </source>
</evidence>